<evidence type="ECO:0000256" key="8">
    <source>
        <dbReference type="ARBA" id="ARBA00023136"/>
    </source>
</evidence>
<evidence type="ECO:0000256" key="9">
    <source>
        <dbReference type="ARBA" id="ARBA00054273"/>
    </source>
</evidence>
<feature type="region of interest" description="Disordered" evidence="13">
    <location>
        <begin position="605"/>
        <end position="671"/>
    </location>
</feature>
<dbReference type="InterPro" id="IPR000306">
    <property type="entry name" value="Znf_FYVE"/>
</dbReference>
<dbReference type="FunFam" id="3.30.1360.220:FF:000001">
    <property type="entry name" value="Zinc finger, FYVE domain-containing 9a"/>
    <property type="match status" value="1"/>
</dbReference>
<proteinExistence type="predicted"/>
<dbReference type="PANTHER" id="PTHR46319">
    <property type="entry name" value="ZINC FINGER FYVE DOMAIN-CONTAINING PROTEIN"/>
    <property type="match status" value="1"/>
</dbReference>
<dbReference type="Gene3D" id="3.30.40.10">
    <property type="entry name" value="Zinc/RING finger domain, C3HC4 (zinc finger)"/>
    <property type="match status" value="1"/>
</dbReference>
<dbReference type="EMBL" id="CALSGD010001397">
    <property type="protein sequence ID" value="CAH6787518.1"/>
    <property type="molecule type" value="Genomic_DNA"/>
</dbReference>
<dbReference type="Gene3D" id="3.30.500.40">
    <property type="match status" value="1"/>
</dbReference>
<dbReference type="GO" id="GO:0005545">
    <property type="term" value="F:1-phosphatidylinositol binding"/>
    <property type="evidence" value="ECO:0007669"/>
    <property type="project" value="UniProtKB-ARBA"/>
</dbReference>
<dbReference type="CTD" id="9765"/>
<keyword evidence="4 11" id="KW-0479">Metal-binding</keyword>
<name>A0AAU9Z6S6_PHORO</name>
<protein>
    <recommendedName>
        <fullName evidence="11">Zinc finger FYVE domain-containing protein</fullName>
    </recommendedName>
</protein>
<evidence type="ECO:0000256" key="13">
    <source>
        <dbReference type="SAM" id="MobiDB-lite"/>
    </source>
</evidence>
<evidence type="ECO:0000259" key="14">
    <source>
        <dbReference type="PROSITE" id="PS50178"/>
    </source>
</evidence>
<evidence type="ECO:0000256" key="11">
    <source>
        <dbReference type="PIRNR" id="PIRNR037289"/>
    </source>
</evidence>
<evidence type="ECO:0000256" key="4">
    <source>
        <dbReference type="ARBA" id="ARBA00022723"/>
    </source>
</evidence>
<evidence type="ECO:0000256" key="12">
    <source>
        <dbReference type="PROSITE-ProRule" id="PRU00091"/>
    </source>
</evidence>
<dbReference type="CDD" id="cd15729">
    <property type="entry name" value="FYVE_endofin"/>
    <property type="match status" value="1"/>
</dbReference>
<keyword evidence="8 11" id="KW-0472">Membrane</keyword>
<dbReference type="Gene3D" id="3.30.1360.220">
    <property type="entry name" value="Domain of unknown function (DUF3480), N-terminal subdomain"/>
    <property type="match status" value="1"/>
</dbReference>
<dbReference type="FunFam" id="3.30.40.10:FF:000084">
    <property type="entry name" value="Zinc finger, FYVE domain-containing 9b"/>
    <property type="match status" value="1"/>
</dbReference>
<keyword evidence="6 12" id="KW-0863">Zinc-finger</keyword>
<dbReference type="GO" id="GO:0006622">
    <property type="term" value="P:protein targeting to lysosome"/>
    <property type="evidence" value="ECO:0007669"/>
    <property type="project" value="TreeGrafter"/>
</dbReference>
<evidence type="ECO:0000256" key="10">
    <source>
        <dbReference type="ARBA" id="ARBA00063841"/>
    </source>
</evidence>
<evidence type="ECO:0000256" key="5">
    <source>
        <dbReference type="ARBA" id="ARBA00022753"/>
    </source>
</evidence>
<dbReference type="InterPro" id="IPR013083">
    <property type="entry name" value="Znf_RING/FYVE/PHD"/>
</dbReference>
<dbReference type="GO" id="GO:0008270">
    <property type="term" value="F:zinc ion binding"/>
    <property type="evidence" value="ECO:0007669"/>
    <property type="project" value="UniProtKB-KW"/>
</dbReference>
<dbReference type="RefSeq" id="XP_051038923.1">
    <property type="nucleotide sequence ID" value="XM_051182966.1"/>
</dbReference>
<evidence type="ECO:0000313" key="16">
    <source>
        <dbReference type="Proteomes" id="UP001152836"/>
    </source>
</evidence>
<keyword evidence="5 11" id="KW-0967">Endosome</keyword>
<feature type="region of interest" description="Disordered" evidence="13">
    <location>
        <begin position="65"/>
        <end position="92"/>
    </location>
</feature>
<dbReference type="KEGG" id="prob:127221066"/>
<feature type="compositionally biased region" description="Polar residues" evidence="13">
    <location>
        <begin position="66"/>
        <end position="79"/>
    </location>
</feature>
<dbReference type="PANTHER" id="PTHR46319:SF1">
    <property type="entry name" value="ZINC FINGER FYVE DOMAIN-CONTAINING PROTEIN 16"/>
    <property type="match status" value="1"/>
</dbReference>
<reference evidence="15" key="1">
    <citation type="submission" date="2022-06" db="EMBL/GenBank/DDBJ databases">
        <authorList>
            <person name="Andreotti S."/>
            <person name="Wyler E."/>
        </authorList>
    </citation>
    <scope>NUCLEOTIDE SEQUENCE</scope>
</reference>
<keyword evidence="7" id="KW-0862">Zinc</keyword>
<comment type="subunit">
    <text evidence="10">Interacts (via C-terminus) with TOM1 (via C-terminus); interaction is required to target TOM1 to endosomes. Does not interact with TOM1L1 or TOM1L2.</text>
</comment>
<dbReference type="GeneID" id="127221066"/>
<dbReference type="GO" id="GO:0031901">
    <property type="term" value="C:early endosome membrane"/>
    <property type="evidence" value="ECO:0007669"/>
    <property type="project" value="UniProtKB-SubCell"/>
</dbReference>
<evidence type="ECO:0000256" key="2">
    <source>
        <dbReference type="ARBA" id="ARBA00022490"/>
    </source>
</evidence>
<dbReference type="FunFam" id="3.30.500.40:FF:000002">
    <property type="entry name" value="Zinc finger FYVE domain-containing protein 16"/>
    <property type="match status" value="1"/>
</dbReference>
<dbReference type="PROSITE" id="PS50178">
    <property type="entry name" value="ZF_FYVE"/>
    <property type="match status" value="1"/>
</dbReference>
<evidence type="ECO:0000256" key="6">
    <source>
        <dbReference type="ARBA" id="ARBA00022771"/>
    </source>
</evidence>
<dbReference type="InterPro" id="IPR035438">
    <property type="entry name" value="SARA/endofin"/>
</dbReference>
<dbReference type="InterPro" id="IPR022557">
    <property type="entry name" value="SARA-like_C"/>
</dbReference>
<keyword evidence="16" id="KW-1185">Reference proteome</keyword>
<evidence type="ECO:0000256" key="1">
    <source>
        <dbReference type="ARBA" id="ARBA00004220"/>
    </source>
</evidence>
<feature type="domain" description="FYVE-type" evidence="14">
    <location>
        <begin position="741"/>
        <end position="799"/>
    </location>
</feature>
<dbReference type="GO" id="GO:0016197">
    <property type="term" value="P:endosomal transport"/>
    <property type="evidence" value="ECO:0007669"/>
    <property type="project" value="TreeGrafter"/>
</dbReference>
<sequence>MDSYFKAAVSDLDKLLDDFEQNPDKQDYLQDAQNVYASNHCSVSSEPASPQLVLLLPKDQRCGGSCASSETGSETNETFLNKETHEGSTCRQNEKNVTGLDLLSSVDASTSDEIQLSCMRRCSKPVCDLISDMGNLVHATNSEEDIKKLLPDDSKSSVDALIALDLSSVSDALTVSALDHGTNVVGEEQNDINSGLQNRAISRIKELGVKVDTALSDSCKYSGTENLKDEKVPNELETIDFDVSSTLTEQSSETTNAKDNPQYKRLPCEVLKGDGCLAEERVDVAVINTECLEEGSNTIARPYNLQKNEGLCLSDPNSKDENFKLLDPSFQEDSTAVLMKQLVKKDSRNLDLKDNDDTVQISSSSLHVPREGVSSSLPCLSSSGFLCEPLIDNNVCGDFLPPDKCEDQKDVRTLLEEVQKNTVLDGDILREADILKKEKCKSMFLQSVKEKKEDGKVEPEQMVIHGESLEYPEDTSSSAAAESQMALYASNASESPDRYEGLTFASSDMDGQELDYFNIDESIRSGTLISDAELDAFLKEQCLQDPNTMSFEDRLNDSQSQMNQIDMQRLNDESAGDTYFNAEAGAAGENGDIVICETIDKENRVENGDASAGESIVPASKSDTANELPVSSINTQAVGGARPKQLLSLPPGTRSSKELSKPDIQDVPESEASTANAIAVSTCSADHIPDSQVSFNSNYIDIESNIEGGSSFVTANKDSLPESICKEGLVLGQKQPTWVPDSEAPNCMNCQVKFTFTKRRHHCRACGKVFCGVCCNRKCKLQYLEKEARVCVVCYETINKAQAFERMMSPSGSCLKSNHSKDCATTQPLEETHTSSILSPTTLPISALKQPNVEGPGSKEQKRVWFADGILPNGEVADTTKLSSGSKRCSDDFSPVLPDVPTIINKVDHTHSALVEKPKNEIGDIIRTEITQSPVSHVTPVEKPPLRTGTEGLPMPGPFSLEDDVFVDSEEPSPAIVPAHPGLPADSVSDYRLLCDIATHVCTQISLLPEGEVALPPLLATSGEGSVSVVQEHPSHEQIILLLEGEGFPPATFVLNANLLVNVKLVSYASDKYWYFSTNGLHGLGQAEIIILLLCLPNEDTVPKDIFRLFITIYKDALKGKYIENLDSLTFTESFLNSKDHGGFLFITPTFQKLDDLPVPRSPFLCGILIQKLEIPWAKVFPMRLMLRLGAEYKAYPAPLTSIRGRKPLFGEIGHTIMNLLVDLRNYQYTLHNIDQLLIHMEMGKSCIKIPRKKYNDVMKVINSSNEHVISIGASFSTEADSHLVCVQSDGVYQTQANSATGQPRKVTGASFVVFNGALKTSSGFLAKSSIVEDGLMVQITPETMDGLRLALREQKDFKIPCGKVDAVDLREYVDICWVDSEEKKNKGVVSAIDGISLEGFPSEKIKLETDFETEDKTVKCTEVFYFLKDQDASVLSASYQFAKEIAMACSAALCPHLRTLKSNRMNRIGLRVSVDTDMVEFQAGCEGQLLPQHYLNELDSALLPVIHGGTSSSSVPLQIELAFSILENLFE</sequence>
<accession>A0AAU9Z6S6</accession>
<evidence type="ECO:0000313" key="15">
    <source>
        <dbReference type="EMBL" id="CAH6787518.1"/>
    </source>
</evidence>
<comment type="function">
    <text evidence="9">May be involved in regulating membrane trafficking in the endosomal pathway. Overexpression induces endosome aggregation. Required to target TOM1 to endosomes.</text>
</comment>
<dbReference type="Pfam" id="PF01363">
    <property type="entry name" value="FYVE"/>
    <property type="match status" value="1"/>
</dbReference>
<dbReference type="PIRSF" id="PIRSF037289">
    <property type="entry name" value="SARA/endofin"/>
    <property type="match status" value="1"/>
</dbReference>
<evidence type="ECO:0000256" key="7">
    <source>
        <dbReference type="ARBA" id="ARBA00022833"/>
    </source>
</evidence>
<comment type="subcellular location">
    <subcellularLocation>
        <location evidence="11">Cytoplasm</location>
    </subcellularLocation>
    <subcellularLocation>
        <location evidence="1 11">Early endosome membrane</location>
        <topology evidence="1">Peripheral membrane protein</topology>
    </subcellularLocation>
</comment>
<feature type="compositionally biased region" description="Basic and acidic residues" evidence="13">
    <location>
        <begin position="655"/>
        <end position="664"/>
    </location>
</feature>
<organism evidence="15 16">
    <name type="scientific">Phodopus roborovskii</name>
    <name type="common">Roborovski's desert hamster</name>
    <name type="synonym">Cricetulus roborovskii</name>
    <dbReference type="NCBI Taxonomy" id="109678"/>
    <lineage>
        <taxon>Eukaryota</taxon>
        <taxon>Metazoa</taxon>
        <taxon>Chordata</taxon>
        <taxon>Craniata</taxon>
        <taxon>Vertebrata</taxon>
        <taxon>Euteleostomi</taxon>
        <taxon>Mammalia</taxon>
        <taxon>Eutheria</taxon>
        <taxon>Euarchontoglires</taxon>
        <taxon>Glires</taxon>
        <taxon>Rodentia</taxon>
        <taxon>Myomorpha</taxon>
        <taxon>Muroidea</taxon>
        <taxon>Cricetidae</taxon>
        <taxon>Cricetinae</taxon>
        <taxon>Phodopus</taxon>
    </lineage>
</organism>
<keyword evidence="2 11" id="KW-0963">Cytoplasm</keyword>
<dbReference type="Proteomes" id="UP001152836">
    <property type="component" value="Unassembled WGS sequence"/>
</dbReference>
<dbReference type="SUPFAM" id="SSF57903">
    <property type="entry name" value="FYVE/PHD zinc finger"/>
    <property type="match status" value="1"/>
</dbReference>
<keyword evidence="3" id="KW-0597">Phosphoprotein</keyword>
<dbReference type="Pfam" id="PF11979">
    <property type="entry name" value="SARA_C"/>
    <property type="match status" value="1"/>
</dbReference>
<dbReference type="GO" id="GO:0005829">
    <property type="term" value="C:cytosol"/>
    <property type="evidence" value="ECO:0007669"/>
    <property type="project" value="UniProtKB-UniRule"/>
</dbReference>
<evidence type="ECO:0000256" key="3">
    <source>
        <dbReference type="ARBA" id="ARBA00022553"/>
    </source>
</evidence>
<feature type="compositionally biased region" description="Basic and acidic residues" evidence="13">
    <location>
        <begin position="80"/>
        <end position="92"/>
    </location>
</feature>
<dbReference type="InterPro" id="IPR011011">
    <property type="entry name" value="Znf_FYVE_PHD"/>
</dbReference>
<dbReference type="SMART" id="SM01421">
    <property type="entry name" value="DUF3480"/>
    <property type="match status" value="1"/>
</dbReference>
<dbReference type="SMART" id="SM00064">
    <property type="entry name" value="FYVE"/>
    <property type="match status" value="1"/>
</dbReference>
<comment type="caution">
    <text evidence="15">The sequence shown here is derived from an EMBL/GenBank/DDBJ whole genome shotgun (WGS) entry which is preliminary data.</text>
</comment>
<gene>
    <name evidence="15" type="primary">Zfyve16</name>
    <name evidence="15" type="ORF">PHOROB_LOCUS5379</name>
</gene>
<feature type="compositionally biased region" description="Polar residues" evidence="13">
    <location>
        <begin position="621"/>
        <end position="637"/>
    </location>
</feature>
<dbReference type="InterPro" id="IPR017455">
    <property type="entry name" value="Znf_FYVE-rel"/>
</dbReference>